<dbReference type="KEGG" id="ecan:CWI88_16560"/>
<dbReference type="GeneID" id="66610756"/>
<dbReference type="Proteomes" id="UP000683583">
    <property type="component" value="Chromosome"/>
</dbReference>
<feature type="chain" id="PRO_5043193276" description="Lipoprotein" evidence="1">
    <location>
        <begin position="21"/>
        <end position="118"/>
    </location>
</feature>
<dbReference type="Proteomes" id="UP000351155">
    <property type="component" value="Unassembled WGS sequence"/>
</dbReference>
<evidence type="ECO:0008006" key="6">
    <source>
        <dbReference type="Google" id="ProtNLM"/>
    </source>
</evidence>
<sequence>MRFVCLIVFATILTACGVLHPFGNSAVYQSYYASAETGLEGHYICMRNLLSAAGYEVETIIPERDSPNFFDIEKGGERIAQIDMYQLTGEKGISITLIAGSKQTSADIDRTIASCVND</sequence>
<keyword evidence="5" id="KW-1185">Reference proteome</keyword>
<dbReference type="AlphaFoldDB" id="A0A484YR67"/>
<reference evidence="2 5" key="2">
    <citation type="submission" date="2021-06" db="EMBL/GenBank/DDBJ databases">
        <title>FDA dAtabase for Regulatory Grade micrObial Sequences (FDA-ARGOS): Supporting development and validation of Infectious Disease Dx tests.</title>
        <authorList>
            <person name="Sproer C."/>
            <person name="Gronow S."/>
            <person name="Severitt S."/>
            <person name="Schroder I."/>
            <person name="Tallon L."/>
            <person name="Sadzewicz L."/>
            <person name="Zhao X."/>
            <person name="Boylan J."/>
            <person name="Ott S."/>
            <person name="Bowen H."/>
            <person name="Vavikolanu K."/>
            <person name="Mehta A."/>
            <person name="Aluvathingal J."/>
            <person name="Nadendla S."/>
            <person name="Lowell S."/>
            <person name="Myers T."/>
            <person name="Yan Y."/>
        </authorList>
    </citation>
    <scope>NUCLEOTIDE SEQUENCE [LARGE SCALE GENOMIC DNA]</scope>
    <source>
        <strain evidence="2 5">FDAARGOS 1428</strain>
    </source>
</reference>
<evidence type="ECO:0000313" key="2">
    <source>
        <dbReference type="EMBL" id="QXA50688.1"/>
    </source>
</evidence>
<reference evidence="3 4" key="1">
    <citation type="submission" date="2019-03" db="EMBL/GenBank/DDBJ databases">
        <authorList>
            <consortium name="Pathogen Informatics"/>
        </authorList>
    </citation>
    <scope>NUCLEOTIDE SEQUENCE [LARGE SCALE GENOMIC DNA]</scope>
    <source>
        <strain evidence="3 4">NCTC12126</strain>
    </source>
</reference>
<dbReference type="EMBL" id="CP077290">
    <property type="protein sequence ID" value="QXA50688.1"/>
    <property type="molecule type" value="Genomic_DNA"/>
</dbReference>
<evidence type="ECO:0000256" key="1">
    <source>
        <dbReference type="SAM" id="SignalP"/>
    </source>
</evidence>
<dbReference type="EMBL" id="CAADIW010000038">
    <property type="protein sequence ID" value="VFS38664.1"/>
    <property type="molecule type" value="Genomic_DNA"/>
</dbReference>
<feature type="signal peptide" evidence="1">
    <location>
        <begin position="1"/>
        <end position="20"/>
    </location>
</feature>
<protein>
    <recommendedName>
        <fullName evidence="6">Lipoprotein</fullName>
    </recommendedName>
</protein>
<organism evidence="3 4">
    <name type="scientific">Enterobacter cancerogenus</name>
    <dbReference type="NCBI Taxonomy" id="69218"/>
    <lineage>
        <taxon>Bacteria</taxon>
        <taxon>Pseudomonadati</taxon>
        <taxon>Pseudomonadota</taxon>
        <taxon>Gammaproteobacteria</taxon>
        <taxon>Enterobacterales</taxon>
        <taxon>Enterobacteriaceae</taxon>
        <taxon>Enterobacter</taxon>
        <taxon>Enterobacter cloacae complex</taxon>
    </lineage>
</organism>
<evidence type="ECO:0000313" key="4">
    <source>
        <dbReference type="Proteomes" id="UP000351155"/>
    </source>
</evidence>
<keyword evidence="1" id="KW-0732">Signal</keyword>
<evidence type="ECO:0000313" key="3">
    <source>
        <dbReference type="EMBL" id="VFS38664.1"/>
    </source>
</evidence>
<evidence type="ECO:0000313" key="5">
    <source>
        <dbReference type="Proteomes" id="UP000683583"/>
    </source>
</evidence>
<dbReference type="PROSITE" id="PS51257">
    <property type="entry name" value="PROKAR_LIPOPROTEIN"/>
    <property type="match status" value="1"/>
</dbReference>
<gene>
    <name evidence="2" type="ORF">I6L58_06525</name>
    <name evidence="3" type="ORF">NCTC12126_03770</name>
</gene>
<accession>A0A484YR67</accession>
<name>A0A484YR67_9ENTR</name>
<dbReference type="RefSeq" id="WP_006177056.1">
    <property type="nucleotide sequence ID" value="NZ_CABKNU010000009.1"/>
</dbReference>
<proteinExistence type="predicted"/>